<sequence length="188" mass="19282">MRKILLVLVFVLTACGSRDAGAGGNTPAAPAAPPAPEAPTGTSAAGPTVADKPECTAADIKVAGKFGAKPEVTIPDTCAPPTKLVIKDLSAGSGKKAAKGSTVQTNYLLVTWSDKQVLDNSFDRGQPFPIEDLGHAQVIDGWNKGMIGIKEGGRRLLIIPPDLGYGPGGNGIQPNETLVFVVDAVKVT</sequence>
<comment type="similarity">
    <text evidence="2 6">Belongs to the FKBP-type PPIase family.</text>
</comment>
<evidence type="ECO:0000256" key="2">
    <source>
        <dbReference type="ARBA" id="ARBA00006577"/>
    </source>
</evidence>
<evidence type="ECO:0000256" key="8">
    <source>
        <dbReference type="SAM" id="SignalP"/>
    </source>
</evidence>
<evidence type="ECO:0000256" key="1">
    <source>
        <dbReference type="ARBA" id="ARBA00000971"/>
    </source>
</evidence>
<dbReference type="PROSITE" id="PS51257">
    <property type="entry name" value="PROKAR_LIPOPROTEIN"/>
    <property type="match status" value="1"/>
</dbReference>
<comment type="catalytic activity">
    <reaction evidence="1 5 6">
        <text>[protein]-peptidylproline (omega=180) = [protein]-peptidylproline (omega=0)</text>
        <dbReference type="Rhea" id="RHEA:16237"/>
        <dbReference type="Rhea" id="RHEA-COMP:10747"/>
        <dbReference type="Rhea" id="RHEA-COMP:10748"/>
        <dbReference type="ChEBI" id="CHEBI:83833"/>
        <dbReference type="ChEBI" id="CHEBI:83834"/>
        <dbReference type="EC" id="5.2.1.8"/>
    </reaction>
</comment>
<evidence type="ECO:0000256" key="3">
    <source>
        <dbReference type="ARBA" id="ARBA00023110"/>
    </source>
</evidence>
<feature type="chain" id="PRO_5038733180" description="Peptidyl-prolyl cis-trans isomerase" evidence="8">
    <location>
        <begin position="21"/>
        <end position="188"/>
    </location>
</feature>
<evidence type="ECO:0000256" key="5">
    <source>
        <dbReference type="PROSITE-ProRule" id="PRU00277"/>
    </source>
</evidence>
<keyword evidence="11" id="KW-1185">Reference proteome</keyword>
<proteinExistence type="inferred from homology"/>
<dbReference type="Gene3D" id="3.10.50.40">
    <property type="match status" value="1"/>
</dbReference>
<comment type="caution">
    <text evidence="10">The sequence shown here is derived from an EMBL/GenBank/DDBJ whole genome shotgun (WGS) entry which is preliminary data.</text>
</comment>
<gene>
    <name evidence="10" type="ORF">EV186_102979</name>
</gene>
<feature type="domain" description="PPIase FKBP-type" evidence="9">
    <location>
        <begin position="100"/>
        <end position="188"/>
    </location>
</feature>
<dbReference type="Proteomes" id="UP000295444">
    <property type="component" value="Unassembled WGS sequence"/>
</dbReference>
<dbReference type="EC" id="5.2.1.8" evidence="6"/>
<dbReference type="SUPFAM" id="SSF54534">
    <property type="entry name" value="FKBP-like"/>
    <property type="match status" value="1"/>
</dbReference>
<dbReference type="InterPro" id="IPR001179">
    <property type="entry name" value="PPIase_FKBP_dom"/>
</dbReference>
<evidence type="ECO:0000313" key="11">
    <source>
        <dbReference type="Proteomes" id="UP000295444"/>
    </source>
</evidence>
<accession>A0A4R6SGG4</accession>
<reference evidence="10 11" key="1">
    <citation type="submission" date="2019-03" db="EMBL/GenBank/DDBJ databases">
        <title>Genomic Encyclopedia of Type Strains, Phase IV (KMG-IV): sequencing the most valuable type-strain genomes for metagenomic binning, comparative biology and taxonomic classification.</title>
        <authorList>
            <person name="Goeker M."/>
        </authorList>
    </citation>
    <scope>NUCLEOTIDE SEQUENCE [LARGE SCALE GENOMIC DNA]</scope>
    <source>
        <strain evidence="10 11">DSM 45361</strain>
    </source>
</reference>
<protein>
    <recommendedName>
        <fullName evidence="6">Peptidyl-prolyl cis-trans isomerase</fullName>
        <ecNumber evidence="6">5.2.1.8</ecNumber>
    </recommendedName>
</protein>
<feature type="region of interest" description="Disordered" evidence="7">
    <location>
        <begin position="20"/>
        <end position="50"/>
    </location>
</feature>
<dbReference type="InterPro" id="IPR046357">
    <property type="entry name" value="PPIase_dom_sf"/>
</dbReference>
<dbReference type="PROSITE" id="PS50059">
    <property type="entry name" value="FKBP_PPIASE"/>
    <property type="match status" value="1"/>
</dbReference>
<evidence type="ECO:0000256" key="7">
    <source>
        <dbReference type="SAM" id="MobiDB-lite"/>
    </source>
</evidence>
<keyword evidence="4 5" id="KW-0413">Isomerase</keyword>
<dbReference type="EMBL" id="SNXZ01000002">
    <property type="protein sequence ID" value="TDQ01112.1"/>
    <property type="molecule type" value="Genomic_DNA"/>
</dbReference>
<evidence type="ECO:0000256" key="6">
    <source>
        <dbReference type="RuleBase" id="RU003915"/>
    </source>
</evidence>
<feature type="compositionally biased region" description="Low complexity" evidence="7">
    <location>
        <begin position="38"/>
        <end position="50"/>
    </location>
</feature>
<keyword evidence="8" id="KW-0732">Signal</keyword>
<keyword evidence="3 5" id="KW-0697">Rotamase</keyword>
<evidence type="ECO:0000259" key="9">
    <source>
        <dbReference type="PROSITE" id="PS50059"/>
    </source>
</evidence>
<dbReference type="AlphaFoldDB" id="A0A4R6SGG4"/>
<dbReference type="PANTHER" id="PTHR43811:SF19">
    <property type="entry name" value="39 KDA FK506-BINDING NUCLEAR PROTEIN"/>
    <property type="match status" value="1"/>
</dbReference>
<evidence type="ECO:0000313" key="10">
    <source>
        <dbReference type="EMBL" id="TDQ01112.1"/>
    </source>
</evidence>
<feature type="signal peptide" evidence="8">
    <location>
        <begin position="1"/>
        <end position="20"/>
    </location>
</feature>
<dbReference type="GO" id="GO:0003755">
    <property type="term" value="F:peptidyl-prolyl cis-trans isomerase activity"/>
    <property type="evidence" value="ECO:0007669"/>
    <property type="project" value="UniProtKB-UniRule"/>
</dbReference>
<organism evidence="10 11">
    <name type="scientific">Labedaea rhizosphaerae</name>
    <dbReference type="NCBI Taxonomy" id="598644"/>
    <lineage>
        <taxon>Bacteria</taxon>
        <taxon>Bacillati</taxon>
        <taxon>Actinomycetota</taxon>
        <taxon>Actinomycetes</taxon>
        <taxon>Pseudonocardiales</taxon>
        <taxon>Pseudonocardiaceae</taxon>
        <taxon>Labedaea</taxon>
    </lineage>
</organism>
<dbReference type="Pfam" id="PF00254">
    <property type="entry name" value="FKBP_C"/>
    <property type="match status" value="1"/>
</dbReference>
<name>A0A4R6SGG4_LABRH</name>
<evidence type="ECO:0000256" key="4">
    <source>
        <dbReference type="ARBA" id="ARBA00023235"/>
    </source>
</evidence>
<dbReference type="PANTHER" id="PTHR43811">
    <property type="entry name" value="FKBP-TYPE PEPTIDYL-PROLYL CIS-TRANS ISOMERASE FKPA"/>
    <property type="match status" value="1"/>
</dbReference>